<protein>
    <submittedName>
        <fullName evidence="2">Uncharacterized protein</fullName>
    </submittedName>
</protein>
<dbReference type="Proteomes" id="UP000225706">
    <property type="component" value="Unassembled WGS sequence"/>
</dbReference>
<feature type="compositionally biased region" description="Polar residues" evidence="1">
    <location>
        <begin position="208"/>
        <end position="230"/>
    </location>
</feature>
<organism evidence="2 3">
    <name type="scientific">Stylophora pistillata</name>
    <name type="common">Smooth cauliflower coral</name>
    <dbReference type="NCBI Taxonomy" id="50429"/>
    <lineage>
        <taxon>Eukaryota</taxon>
        <taxon>Metazoa</taxon>
        <taxon>Cnidaria</taxon>
        <taxon>Anthozoa</taxon>
        <taxon>Hexacorallia</taxon>
        <taxon>Scleractinia</taxon>
        <taxon>Astrocoeniina</taxon>
        <taxon>Pocilloporidae</taxon>
        <taxon>Stylophora</taxon>
    </lineage>
</organism>
<gene>
    <name evidence="2" type="ORF">AWC38_SpisGene2869</name>
</gene>
<comment type="caution">
    <text evidence="2">The sequence shown here is derived from an EMBL/GenBank/DDBJ whole genome shotgun (WGS) entry which is preliminary data.</text>
</comment>
<feature type="compositionally biased region" description="Basic and acidic residues" evidence="1">
    <location>
        <begin position="138"/>
        <end position="150"/>
    </location>
</feature>
<sequence>MFPPTNFATLVDKPLKVVRLVRRSSRGSSHNVKMGCSPSHAVIINSSPTHETICLQPRIYMVSESTLCLLQDVGELKVYNIDERNPQTAIERFRGAQDQLQNPLLFHPHLRSRHKRISEGDLQSAGSASIASDPLSEENARVGEIARNDEGSEVCSESSDKISDNTNTQIQTESPGSSNAHSVTVEVYSYQQNSGELEEQGKARNGFETTENTANEPSITVNTGTSAVSEESNHTSDERDNINESFHSVENHENAIIAVNSNVLVAVAVNNKTHTNSEQGVTSESFKNAEDLDKKIIAGNSGASVTVPDMERKQTFPEHVEINEMHALRDAVDMSDTTNEPTLIAWKEFSDQSAPIAGNGT</sequence>
<evidence type="ECO:0000313" key="3">
    <source>
        <dbReference type="Proteomes" id="UP000225706"/>
    </source>
</evidence>
<dbReference type="OrthoDB" id="5960670at2759"/>
<feature type="compositionally biased region" description="Polar residues" evidence="1">
    <location>
        <begin position="164"/>
        <end position="182"/>
    </location>
</feature>
<evidence type="ECO:0000256" key="1">
    <source>
        <dbReference type="SAM" id="MobiDB-lite"/>
    </source>
</evidence>
<keyword evidence="3" id="KW-1185">Reference proteome</keyword>
<dbReference type="AlphaFoldDB" id="A0A2B4STC3"/>
<feature type="region of interest" description="Disordered" evidence="1">
    <location>
        <begin position="208"/>
        <end position="240"/>
    </location>
</feature>
<feature type="compositionally biased region" description="Basic and acidic residues" evidence="1">
    <location>
        <begin position="231"/>
        <end position="240"/>
    </location>
</feature>
<reference evidence="3" key="1">
    <citation type="journal article" date="2017" name="bioRxiv">
        <title>Comparative analysis of the genomes of Stylophora pistillata and Acropora digitifera provides evidence for extensive differences between species of corals.</title>
        <authorList>
            <person name="Voolstra C.R."/>
            <person name="Li Y."/>
            <person name="Liew Y.J."/>
            <person name="Baumgarten S."/>
            <person name="Zoccola D."/>
            <person name="Flot J.-F."/>
            <person name="Tambutte S."/>
            <person name="Allemand D."/>
            <person name="Aranda M."/>
        </authorList>
    </citation>
    <scope>NUCLEOTIDE SEQUENCE [LARGE SCALE GENOMIC DNA]</scope>
</reference>
<feature type="region of interest" description="Disordered" evidence="1">
    <location>
        <begin position="115"/>
        <end position="183"/>
    </location>
</feature>
<evidence type="ECO:0000313" key="2">
    <source>
        <dbReference type="EMBL" id="PFX32323.1"/>
    </source>
</evidence>
<accession>A0A2B4STC3</accession>
<dbReference type="EMBL" id="LSMT01000025">
    <property type="protein sequence ID" value="PFX32323.1"/>
    <property type="molecule type" value="Genomic_DNA"/>
</dbReference>
<name>A0A2B4STC3_STYPI</name>
<proteinExistence type="predicted"/>